<dbReference type="Pfam" id="PF01431">
    <property type="entry name" value="Peptidase_M13"/>
    <property type="match status" value="1"/>
</dbReference>
<feature type="domain" description="Peptidase M13 N-terminal" evidence="9">
    <location>
        <begin position="29"/>
        <end position="403"/>
    </location>
</feature>
<accession>A0ABW5UVH3</accession>
<dbReference type="InterPro" id="IPR042089">
    <property type="entry name" value="Peptidase_M13_dom_2"/>
</dbReference>
<organism evidence="10 11">
    <name type="scientific">Gulosibacter faecalis</name>
    <dbReference type="NCBI Taxonomy" id="272240"/>
    <lineage>
        <taxon>Bacteria</taxon>
        <taxon>Bacillati</taxon>
        <taxon>Actinomycetota</taxon>
        <taxon>Actinomycetes</taxon>
        <taxon>Micrococcales</taxon>
        <taxon>Microbacteriaceae</taxon>
        <taxon>Gulosibacter</taxon>
    </lineage>
</organism>
<evidence type="ECO:0000256" key="4">
    <source>
        <dbReference type="ARBA" id="ARBA00022723"/>
    </source>
</evidence>
<keyword evidence="3" id="KW-0645">Protease</keyword>
<dbReference type="InterPro" id="IPR024079">
    <property type="entry name" value="MetalloPept_cat_dom_sf"/>
</dbReference>
<evidence type="ECO:0000256" key="7">
    <source>
        <dbReference type="ARBA" id="ARBA00023049"/>
    </source>
</evidence>
<evidence type="ECO:0000256" key="1">
    <source>
        <dbReference type="ARBA" id="ARBA00001947"/>
    </source>
</evidence>
<evidence type="ECO:0000313" key="10">
    <source>
        <dbReference type="EMBL" id="MFD2757667.1"/>
    </source>
</evidence>
<evidence type="ECO:0000256" key="5">
    <source>
        <dbReference type="ARBA" id="ARBA00022801"/>
    </source>
</evidence>
<gene>
    <name evidence="10" type="ORF">ACFSW7_04640</name>
</gene>
<dbReference type="CDD" id="cd08662">
    <property type="entry name" value="M13"/>
    <property type="match status" value="1"/>
</dbReference>
<evidence type="ECO:0000259" key="9">
    <source>
        <dbReference type="Pfam" id="PF05649"/>
    </source>
</evidence>
<evidence type="ECO:0000259" key="8">
    <source>
        <dbReference type="Pfam" id="PF01431"/>
    </source>
</evidence>
<protein>
    <submittedName>
        <fullName evidence="10">M13 family metallopeptidase</fullName>
    </submittedName>
</protein>
<keyword evidence="4" id="KW-0479">Metal-binding</keyword>
<dbReference type="SUPFAM" id="SSF55486">
    <property type="entry name" value="Metalloproteases ('zincins'), catalytic domain"/>
    <property type="match status" value="1"/>
</dbReference>
<dbReference type="RefSeq" id="WP_019618340.1">
    <property type="nucleotide sequence ID" value="NZ_JBHUNE010000003.1"/>
</dbReference>
<dbReference type="Proteomes" id="UP001597492">
    <property type="component" value="Unassembled WGS sequence"/>
</dbReference>
<keyword evidence="11" id="KW-1185">Reference proteome</keyword>
<name>A0ABW5UVH3_9MICO</name>
<evidence type="ECO:0000256" key="6">
    <source>
        <dbReference type="ARBA" id="ARBA00022833"/>
    </source>
</evidence>
<dbReference type="InterPro" id="IPR018497">
    <property type="entry name" value="Peptidase_M13_C"/>
</dbReference>
<dbReference type="PRINTS" id="PR00786">
    <property type="entry name" value="NEPRILYSIN"/>
</dbReference>
<evidence type="ECO:0000256" key="3">
    <source>
        <dbReference type="ARBA" id="ARBA00022670"/>
    </source>
</evidence>
<dbReference type="Gene3D" id="3.40.390.10">
    <property type="entry name" value="Collagenase (Catalytic Domain)"/>
    <property type="match status" value="1"/>
</dbReference>
<dbReference type="EMBL" id="JBHUNE010000003">
    <property type="protein sequence ID" value="MFD2757667.1"/>
    <property type="molecule type" value="Genomic_DNA"/>
</dbReference>
<reference evidence="11" key="1">
    <citation type="journal article" date="2019" name="Int. J. Syst. Evol. Microbiol.">
        <title>The Global Catalogue of Microorganisms (GCM) 10K type strain sequencing project: providing services to taxonomists for standard genome sequencing and annotation.</title>
        <authorList>
            <consortium name="The Broad Institute Genomics Platform"/>
            <consortium name="The Broad Institute Genome Sequencing Center for Infectious Disease"/>
            <person name="Wu L."/>
            <person name="Ma J."/>
        </authorList>
    </citation>
    <scope>NUCLEOTIDE SEQUENCE [LARGE SCALE GENOMIC DNA]</scope>
    <source>
        <strain evidence="11">TISTR 1514</strain>
    </source>
</reference>
<dbReference type="InterPro" id="IPR008753">
    <property type="entry name" value="Peptidase_M13_N"/>
</dbReference>
<comment type="caution">
    <text evidence="10">The sequence shown here is derived from an EMBL/GenBank/DDBJ whole genome shotgun (WGS) entry which is preliminary data.</text>
</comment>
<proteinExistence type="inferred from homology"/>
<dbReference type="PANTHER" id="PTHR11733">
    <property type="entry name" value="ZINC METALLOPROTEASE FAMILY M13 NEPRILYSIN-RELATED"/>
    <property type="match status" value="1"/>
</dbReference>
<keyword evidence="6" id="KW-0862">Zinc</keyword>
<dbReference type="PANTHER" id="PTHR11733:SF167">
    <property type="entry name" value="FI17812P1-RELATED"/>
    <property type="match status" value="1"/>
</dbReference>
<comment type="cofactor">
    <cofactor evidence="1">
        <name>Zn(2+)</name>
        <dbReference type="ChEBI" id="CHEBI:29105"/>
    </cofactor>
</comment>
<feature type="domain" description="Peptidase M13 C-terminal" evidence="8">
    <location>
        <begin position="455"/>
        <end position="659"/>
    </location>
</feature>
<keyword evidence="7" id="KW-0482">Metalloprotease</keyword>
<keyword evidence="5" id="KW-0378">Hydrolase</keyword>
<dbReference type="Pfam" id="PF05649">
    <property type="entry name" value="Peptidase_M13_N"/>
    <property type="match status" value="1"/>
</dbReference>
<dbReference type="Gene3D" id="1.10.1380.10">
    <property type="entry name" value="Neutral endopeptidase , domain2"/>
    <property type="match status" value="1"/>
</dbReference>
<evidence type="ECO:0000313" key="11">
    <source>
        <dbReference type="Proteomes" id="UP001597492"/>
    </source>
</evidence>
<dbReference type="InterPro" id="IPR000718">
    <property type="entry name" value="Peptidase_M13"/>
</dbReference>
<sequence length="662" mass="74950">MTADNAPEPTKQLPSGIETEWFDSEVRLQDDLFRHVNGRWLRETEIPADKSGYGSFHQLADAAEQNVRAILEDNAAAEPGSPLRKAADAYAAFMNEQLLTELGAEPIANDITRALAVASVDEFLAELGAQQHLGVSGFTGMYVIGDIGNPDTNILYAEQGGLGLPDESYYRDDQYAEIREAYLAHIDRMLRLVEVPNPEGRAQRVFDLETEIAKHHWDVVRTREVDQTYNPTTLDEFLAKFEGLDMRAWHRELQLPDGAMDNFVVHEPSFFEGVATLLTADRLDAWRDWLVWRITLAYSAVLSPEISQANFDFYGTTLQGVPQQRDRWKRGIGHVEGLLGEVIGEEYVRRHFKPTAKTKMDALVADLLAAYRDSITELDWMSDETKRKALDKLERFTPKIGYPVKWLDYSKLEVSPTDLIGNVRRSSIVESERELARIGQPVDRDLWLMTPQTVNAYYLPPQNEIVFPAAILQLPFFDEDRDAAANYGAIGAVIGHEIGHGFDDQGSKYDGDGRLIDWWTEADREAFERHTASLIDQYSALSPASLDDDEKVNGELTIGENIGDLGGLGIAWKAYLRHLDGAESPVIDGLTGAQRFFLSWAQAWREKRRPEYMKMLLAVDPHSPAEFRCNQIVRNLAPFYEAFHVTPDDELWLDEAERVEIW</sequence>
<evidence type="ECO:0000256" key="2">
    <source>
        <dbReference type="ARBA" id="ARBA00007357"/>
    </source>
</evidence>
<comment type="similarity">
    <text evidence="2">Belongs to the peptidase M13 family.</text>
</comment>
<dbReference type="PROSITE" id="PS51885">
    <property type="entry name" value="NEPRILYSIN"/>
    <property type="match status" value="1"/>
</dbReference>